<accession>A0A1I6TSM6</accession>
<dbReference type="InterPro" id="IPR029046">
    <property type="entry name" value="LolA/LolB/LppX"/>
</dbReference>
<sequence>MKGILMAFMVLFSVAVVVAQTDPHAKKLLDEVSKKYDAYRTIQSDFTFAAQQVQGESYSDKGTLYLNKPRNQYRINLSAQELIGDGKATWSILKEDKEVQVNEADNSTDAIGPNNLFTFYKEGFKYVSMDDERLGQETLNVIELSPIDTRKNYFKIKLRVNKNKHIHDVLIFDKSGARYTYTIKALYVNHQIPDTYFAFNKSNYTGYEVVDLR</sequence>
<dbReference type="AlphaFoldDB" id="A0A1I6TSM6"/>
<dbReference type="PANTHER" id="PTHR35869:SF1">
    <property type="entry name" value="OUTER-MEMBRANE LIPOPROTEIN CARRIER PROTEIN"/>
    <property type="match status" value="1"/>
</dbReference>
<dbReference type="SUPFAM" id="SSF89392">
    <property type="entry name" value="Prokaryotic lipoproteins and lipoprotein localization factors"/>
    <property type="match status" value="1"/>
</dbReference>
<dbReference type="CDD" id="cd16325">
    <property type="entry name" value="LolA"/>
    <property type="match status" value="1"/>
</dbReference>
<dbReference type="EMBL" id="FOZZ01000007">
    <property type="protein sequence ID" value="SFS92164.1"/>
    <property type="molecule type" value="Genomic_DNA"/>
</dbReference>
<dbReference type="Proteomes" id="UP000198785">
    <property type="component" value="Unassembled WGS sequence"/>
</dbReference>
<name>A0A1I6TSM6_9SPHI</name>
<feature type="signal peptide" evidence="2">
    <location>
        <begin position="1"/>
        <end position="19"/>
    </location>
</feature>
<keyword evidence="3" id="KW-0449">Lipoprotein</keyword>
<dbReference type="PANTHER" id="PTHR35869">
    <property type="entry name" value="OUTER-MEMBRANE LIPOPROTEIN CARRIER PROTEIN"/>
    <property type="match status" value="1"/>
</dbReference>
<dbReference type="OrthoDB" id="9810685at2"/>
<gene>
    <name evidence="3" type="ORF">SAMN05660206_10712</name>
</gene>
<evidence type="ECO:0000256" key="2">
    <source>
        <dbReference type="SAM" id="SignalP"/>
    </source>
</evidence>
<proteinExistence type="predicted"/>
<dbReference type="Gene3D" id="2.50.20.10">
    <property type="entry name" value="Lipoprotein localisation LolA/LolB/LppX"/>
    <property type="match status" value="1"/>
</dbReference>
<evidence type="ECO:0000313" key="4">
    <source>
        <dbReference type="Proteomes" id="UP000198785"/>
    </source>
</evidence>
<evidence type="ECO:0000256" key="1">
    <source>
        <dbReference type="ARBA" id="ARBA00022729"/>
    </source>
</evidence>
<protein>
    <submittedName>
        <fullName evidence="3">Outer membrane lipoprotein-sorting protein</fullName>
    </submittedName>
</protein>
<evidence type="ECO:0000313" key="3">
    <source>
        <dbReference type="EMBL" id="SFS92164.1"/>
    </source>
</evidence>
<keyword evidence="4" id="KW-1185">Reference proteome</keyword>
<keyword evidence="1 2" id="KW-0732">Signal</keyword>
<dbReference type="Pfam" id="PF03548">
    <property type="entry name" value="LolA"/>
    <property type="match status" value="1"/>
</dbReference>
<dbReference type="RefSeq" id="WP_093365819.1">
    <property type="nucleotide sequence ID" value="NZ_FOZZ01000007.1"/>
</dbReference>
<reference evidence="3 4" key="1">
    <citation type="submission" date="2016-10" db="EMBL/GenBank/DDBJ databases">
        <authorList>
            <person name="de Groot N.N."/>
        </authorList>
    </citation>
    <scope>NUCLEOTIDE SEQUENCE [LARGE SCALE GENOMIC DNA]</scope>
    <source>
        <strain evidence="3 4">DSM 22789</strain>
    </source>
</reference>
<organism evidence="3 4">
    <name type="scientific">Sphingobacterium wenxiniae</name>
    <dbReference type="NCBI Taxonomy" id="683125"/>
    <lineage>
        <taxon>Bacteria</taxon>
        <taxon>Pseudomonadati</taxon>
        <taxon>Bacteroidota</taxon>
        <taxon>Sphingobacteriia</taxon>
        <taxon>Sphingobacteriales</taxon>
        <taxon>Sphingobacteriaceae</taxon>
        <taxon>Sphingobacterium</taxon>
    </lineage>
</organism>
<dbReference type="STRING" id="683125.SAMN05660206_10712"/>
<dbReference type="InterPro" id="IPR004564">
    <property type="entry name" value="OM_lipoprot_carrier_LolA-like"/>
</dbReference>
<feature type="chain" id="PRO_5011436653" evidence="2">
    <location>
        <begin position="20"/>
        <end position="213"/>
    </location>
</feature>